<name>A0A4Y2F1Z4_ARAVE</name>
<dbReference type="AlphaFoldDB" id="A0A4Y2F1Z4"/>
<feature type="region of interest" description="Disordered" evidence="1">
    <location>
        <begin position="1"/>
        <end position="43"/>
    </location>
</feature>
<keyword evidence="3" id="KW-1185">Reference proteome</keyword>
<comment type="caution">
    <text evidence="2">The sequence shown here is derived from an EMBL/GenBank/DDBJ whole genome shotgun (WGS) entry which is preliminary data.</text>
</comment>
<reference evidence="2 3" key="1">
    <citation type="journal article" date="2019" name="Sci. Rep.">
        <title>Orb-weaving spider Araneus ventricosus genome elucidates the spidroin gene catalogue.</title>
        <authorList>
            <person name="Kono N."/>
            <person name="Nakamura H."/>
            <person name="Ohtoshi R."/>
            <person name="Moran D.A.P."/>
            <person name="Shinohara A."/>
            <person name="Yoshida Y."/>
            <person name="Fujiwara M."/>
            <person name="Mori M."/>
            <person name="Tomita M."/>
            <person name="Arakawa K."/>
        </authorList>
    </citation>
    <scope>NUCLEOTIDE SEQUENCE [LARGE SCALE GENOMIC DNA]</scope>
</reference>
<dbReference type="Proteomes" id="UP000499080">
    <property type="component" value="Unassembled WGS sequence"/>
</dbReference>
<evidence type="ECO:0000313" key="2">
    <source>
        <dbReference type="EMBL" id="GBM34807.1"/>
    </source>
</evidence>
<gene>
    <name evidence="2" type="ORF">AVEN_17878_1</name>
</gene>
<feature type="non-terminal residue" evidence="2">
    <location>
        <position position="1"/>
    </location>
</feature>
<evidence type="ECO:0000313" key="3">
    <source>
        <dbReference type="Proteomes" id="UP000499080"/>
    </source>
</evidence>
<protein>
    <submittedName>
        <fullName evidence="2">Uncharacterized protein</fullName>
    </submittedName>
</protein>
<feature type="compositionally biased region" description="Basic and acidic residues" evidence="1">
    <location>
        <begin position="31"/>
        <end position="43"/>
    </location>
</feature>
<organism evidence="2 3">
    <name type="scientific">Araneus ventricosus</name>
    <name type="common">Orbweaver spider</name>
    <name type="synonym">Epeira ventricosa</name>
    <dbReference type="NCBI Taxonomy" id="182803"/>
    <lineage>
        <taxon>Eukaryota</taxon>
        <taxon>Metazoa</taxon>
        <taxon>Ecdysozoa</taxon>
        <taxon>Arthropoda</taxon>
        <taxon>Chelicerata</taxon>
        <taxon>Arachnida</taxon>
        <taxon>Araneae</taxon>
        <taxon>Araneomorphae</taxon>
        <taxon>Entelegynae</taxon>
        <taxon>Araneoidea</taxon>
        <taxon>Araneidae</taxon>
        <taxon>Araneus</taxon>
    </lineage>
</organism>
<evidence type="ECO:0000256" key="1">
    <source>
        <dbReference type="SAM" id="MobiDB-lite"/>
    </source>
</evidence>
<sequence>PEYMADFGSETGSPEALPLDQRGPENCSTDRVVKKDNNKEAKK</sequence>
<dbReference type="EMBL" id="BGPR01094458">
    <property type="protein sequence ID" value="GBM34807.1"/>
    <property type="molecule type" value="Genomic_DNA"/>
</dbReference>
<proteinExistence type="predicted"/>
<accession>A0A4Y2F1Z4</accession>